<dbReference type="OMA" id="YIAHEHT"/>
<evidence type="ECO:0000256" key="5">
    <source>
        <dbReference type="ARBA" id="ARBA00022842"/>
    </source>
</evidence>
<sequence length="572" mass="64343">MRQEFSWPRLLGLPNLSHLRRVARFPPCRCFSTRCSLPGRLVDYSLYLVTDDKFFTDKQNVCSTLLGKVREGVLGGVGLVQLRLKKAEDRYFYNTAVSMKQLLRKYKVPLIINNRLDICVGVDADGVHVGRTDLPIKVARDILGGEKIIGATINFSNDEDIQMALNSRVDYIAHEHTLYESTTKKIAASHHEGIKEQIRNLLCRIKHLQERGKIYKPILDSEAPPIILIGGINTNNIEETMTHFYDSCAGVAVVSNIIGEKCNSFFNSLRLRFVIDKHKKGYNDAFVNLCMGLLRHFFWTNLERDMKGVHTSLIWGPPAETPQREAAKGDTFRLATNVDVKKNVLHLFENNLDLKFVQLNQPIVCDSAVCTSAAGGNFFLFCSRRTGVATEAIEAGGEGCGLHGEGKKMHIPHDPYVSKWIQQNKKIANGVFILIGEDFLTLFRKFLAPEFFHMNNFVLITNREQSGWETLRCDARGASIQFSNNNLINVALKNIHVDSEAGNRFAILLSYFLMVQQKMKQEWPQFLTQIVGEGAASVDAGEEGKLLKLAAAVNMSFEVLSNEHTWLAAFST</sequence>
<dbReference type="InterPro" id="IPR034291">
    <property type="entry name" value="TMP_synthase"/>
</dbReference>
<dbReference type="InterPro" id="IPR013785">
    <property type="entry name" value="Aldolase_TIM"/>
</dbReference>
<feature type="domain" description="Thiamine phosphate synthase/TenI" evidence="10">
    <location>
        <begin position="46"/>
        <end position="257"/>
    </location>
</feature>
<dbReference type="PANTHER" id="PTHR20857">
    <property type="entry name" value="THIAMINE-PHOSPHATE PYROPHOSPHORYLASE"/>
    <property type="match status" value="1"/>
</dbReference>
<dbReference type="Gene3D" id="3.20.20.70">
    <property type="entry name" value="Aldolase class I"/>
    <property type="match status" value="1"/>
</dbReference>
<dbReference type="Proteomes" id="UP000054561">
    <property type="component" value="Unassembled WGS sequence"/>
</dbReference>
<dbReference type="EMBL" id="KQ001682">
    <property type="protein sequence ID" value="KJP86984.1"/>
    <property type="molecule type" value="Genomic_DNA"/>
</dbReference>
<evidence type="ECO:0000313" key="12">
    <source>
        <dbReference type="Proteomes" id="UP000054561"/>
    </source>
</evidence>
<dbReference type="CDD" id="cd00564">
    <property type="entry name" value="TMP_TenI"/>
    <property type="match status" value="1"/>
</dbReference>
<keyword evidence="12" id="KW-1185">Reference proteome</keyword>
<comment type="catalytic activity">
    <reaction evidence="9">
        <text>2-[(2R,5Z)-2-carboxy-4-methylthiazol-5(2H)-ylidene]ethyl phosphate + 4-amino-2-methyl-5-(diphosphooxymethyl)pyrimidine + 2 H(+) = thiamine phosphate + CO2 + diphosphate</text>
        <dbReference type="Rhea" id="RHEA:47844"/>
        <dbReference type="ChEBI" id="CHEBI:15378"/>
        <dbReference type="ChEBI" id="CHEBI:16526"/>
        <dbReference type="ChEBI" id="CHEBI:33019"/>
        <dbReference type="ChEBI" id="CHEBI:37575"/>
        <dbReference type="ChEBI" id="CHEBI:57841"/>
        <dbReference type="ChEBI" id="CHEBI:62899"/>
        <dbReference type="EC" id="2.5.1.3"/>
    </reaction>
</comment>
<dbReference type="GO" id="GO:0046872">
    <property type="term" value="F:metal ion binding"/>
    <property type="evidence" value="ECO:0007669"/>
    <property type="project" value="UniProtKB-KW"/>
</dbReference>
<evidence type="ECO:0000313" key="11">
    <source>
        <dbReference type="EMBL" id="KJP86984.1"/>
    </source>
</evidence>
<dbReference type="SUPFAM" id="SSF51391">
    <property type="entry name" value="Thiamin phosphate synthase"/>
    <property type="match status" value="1"/>
</dbReference>
<dbReference type="GO" id="GO:0004789">
    <property type="term" value="F:thiamine-phosphate diphosphorylase activity"/>
    <property type="evidence" value="ECO:0007669"/>
    <property type="project" value="UniProtKB-EC"/>
</dbReference>
<name>A0A0D9QIX4_PLAFR</name>
<comment type="catalytic activity">
    <reaction evidence="8">
        <text>2-(2-carboxy-4-methylthiazol-5-yl)ethyl phosphate + 4-amino-2-methyl-5-(diphosphooxymethyl)pyrimidine + 2 H(+) = thiamine phosphate + CO2 + diphosphate</text>
        <dbReference type="Rhea" id="RHEA:47848"/>
        <dbReference type="ChEBI" id="CHEBI:15378"/>
        <dbReference type="ChEBI" id="CHEBI:16526"/>
        <dbReference type="ChEBI" id="CHEBI:33019"/>
        <dbReference type="ChEBI" id="CHEBI:37575"/>
        <dbReference type="ChEBI" id="CHEBI:57841"/>
        <dbReference type="ChEBI" id="CHEBI:62890"/>
        <dbReference type="EC" id="2.5.1.3"/>
    </reaction>
</comment>
<dbReference type="RefSeq" id="XP_012336423.1">
    <property type="nucleotide sequence ID" value="XM_012481000.1"/>
</dbReference>
<reference evidence="11 12" key="1">
    <citation type="submission" date="2014-03" db="EMBL/GenBank/DDBJ databases">
        <title>The Genome Sequence of Plasmodium fragile nilgiri.</title>
        <authorList>
            <consortium name="The Broad Institute Genomics Platform"/>
            <consortium name="The Broad Institute Genome Sequencing Center for Infectious Disease"/>
            <person name="Neafsey D."/>
            <person name="Duraisingh M."/>
            <person name="Young S.K."/>
            <person name="Zeng Q."/>
            <person name="Gargeya S."/>
            <person name="Abouelleil A."/>
            <person name="Alvarado L."/>
            <person name="Chapman S.B."/>
            <person name="Gainer-Dewar J."/>
            <person name="Goldberg J."/>
            <person name="Griggs A."/>
            <person name="Gujja S."/>
            <person name="Hansen M."/>
            <person name="Howarth C."/>
            <person name="Imamovic A."/>
            <person name="Larimer J."/>
            <person name="Pearson M."/>
            <person name="Poon T.W."/>
            <person name="Priest M."/>
            <person name="Roberts A."/>
            <person name="Saif S."/>
            <person name="Shea T."/>
            <person name="Sykes S."/>
            <person name="Wortman J."/>
            <person name="Nusbaum C."/>
            <person name="Birren B."/>
        </authorList>
    </citation>
    <scope>NUCLEOTIDE SEQUENCE [LARGE SCALE GENOMIC DNA]</scope>
    <source>
        <strain evidence="12">nilgiri</strain>
    </source>
</reference>
<gene>
    <name evidence="11" type="ORF">AK88_03383</name>
</gene>
<evidence type="ECO:0000256" key="1">
    <source>
        <dbReference type="ARBA" id="ARBA00005165"/>
    </source>
</evidence>
<dbReference type="GO" id="GO:0009228">
    <property type="term" value="P:thiamine biosynthetic process"/>
    <property type="evidence" value="ECO:0007669"/>
    <property type="project" value="UniProtKB-KW"/>
</dbReference>
<keyword evidence="3" id="KW-0808">Transferase</keyword>
<dbReference type="HAMAP" id="MF_00097">
    <property type="entry name" value="TMP_synthase"/>
    <property type="match status" value="1"/>
</dbReference>
<dbReference type="UniPathway" id="UPA00060">
    <property type="reaction ID" value="UER00141"/>
</dbReference>
<evidence type="ECO:0000256" key="3">
    <source>
        <dbReference type="ARBA" id="ARBA00022679"/>
    </source>
</evidence>
<dbReference type="InterPro" id="IPR036206">
    <property type="entry name" value="ThiamineP_synth_sf"/>
</dbReference>
<dbReference type="GO" id="GO:0005737">
    <property type="term" value="C:cytoplasm"/>
    <property type="evidence" value="ECO:0007669"/>
    <property type="project" value="TreeGrafter"/>
</dbReference>
<evidence type="ECO:0000256" key="9">
    <source>
        <dbReference type="ARBA" id="ARBA00047883"/>
    </source>
</evidence>
<dbReference type="VEuPathDB" id="PlasmoDB:AK88_03383"/>
<comment type="pathway">
    <text evidence="1">Cofactor biosynthesis; thiamine diphosphate biosynthesis; thiamine phosphate from 4-amino-2-methyl-5-diphosphomethylpyrimidine and 4-methyl-5-(2-phosphoethyl)-thiazole: step 1/1.</text>
</comment>
<accession>A0A0D9QIX4</accession>
<dbReference type="PANTHER" id="PTHR20857:SF23">
    <property type="entry name" value="THIAMINE BIOSYNTHETIC BIFUNCTIONAL ENZYME"/>
    <property type="match status" value="1"/>
</dbReference>
<evidence type="ECO:0000259" key="10">
    <source>
        <dbReference type="Pfam" id="PF02581"/>
    </source>
</evidence>
<dbReference type="GO" id="GO:0009229">
    <property type="term" value="P:thiamine diphosphate biosynthetic process"/>
    <property type="evidence" value="ECO:0007669"/>
    <property type="project" value="UniProtKB-UniPathway"/>
</dbReference>
<keyword evidence="5" id="KW-0460">Magnesium</keyword>
<proteinExistence type="inferred from homology"/>
<dbReference type="AlphaFoldDB" id="A0A0D9QIX4"/>
<dbReference type="Pfam" id="PF02581">
    <property type="entry name" value="TMP-TENI"/>
    <property type="match status" value="1"/>
</dbReference>
<dbReference type="OrthoDB" id="4994at2759"/>
<dbReference type="EC" id="2.5.1.3" evidence="2"/>
<evidence type="ECO:0000256" key="2">
    <source>
        <dbReference type="ARBA" id="ARBA00012830"/>
    </source>
</evidence>
<evidence type="ECO:0000256" key="6">
    <source>
        <dbReference type="ARBA" id="ARBA00022977"/>
    </source>
</evidence>
<dbReference type="GeneID" id="24268697"/>
<evidence type="ECO:0000256" key="4">
    <source>
        <dbReference type="ARBA" id="ARBA00022723"/>
    </source>
</evidence>
<protein>
    <recommendedName>
        <fullName evidence="2">thiamine phosphate synthase</fullName>
        <ecNumber evidence="2">2.5.1.3</ecNumber>
    </recommendedName>
</protein>
<keyword evidence="6" id="KW-0784">Thiamine biosynthesis</keyword>
<comment type="catalytic activity">
    <reaction evidence="7">
        <text>4-methyl-5-(2-phosphooxyethyl)-thiazole + 4-amino-2-methyl-5-(diphosphooxymethyl)pyrimidine + H(+) = thiamine phosphate + diphosphate</text>
        <dbReference type="Rhea" id="RHEA:22328"/>
        <dbReference type="ChEBI" id="CHEBI:15378"/>
        <dbReference type="ChEBI" id="CHEBI:33019"/>
        <dbReference type="ChEBI" id="CHEBI:37575"/>
        <dbReference type="ChEBI" id="CHEBI:57841"/>
        <dbReference type="ChEBI" id="CHEBI:58296"/>
        <dbReference type="EC" id="2.5.1.3"/>
    </reaction>
</comment>
<evidence type="ECO:0000256" key="7">
    <source>
        <dbReference type="ARBA" id="ARBA00047334"/>
    </source>
</evidence>
<evidence type="ECO:0000256" key="8">
    <source>
        <dbReference type="ARBA" id="ARBA00047851"/>
    </source>
</evidence>
<organism evidence="11 12">
    <name type="scientific">Plasmodium fragile</name>
    <dbReference type="NCBI Taxonomy" id="5857"/>
    <lineage>
        <taxon>Eukaryota</taxon>
        <taxon>Sar</taxon>
        <taxon>Alveolata</taxon>
        <taxon>Apicomplexa</taxon>
        <taxon>Aconoidasida</taxon>
        <taxon>Haemosporida</taxon>
        <taxon>Plasmodiidae</taxon>
        <taxon>Plasmodium</taxon>
        <taxon>Plasmodium (Plasmodium)</taxon>
    </lineage>
</organism>
<dbReference type="InterPro" id="IPR022998">
    <property type="entry name" value="ThiamineP_synth_TenI"/>
</dbReference>
<keyword evidence="4" id="KW-0479">Metal-binding</keyword>